<evidence type="ECO:0008006" key="4">
    <source>
        <dbReference type="Google" id="ProtNLM"/>
    </source>
</evidence>
<proteinExistence type="predicted"/>
<dbReference type="GO" id="GO:0016020">
    <property type="term" value="C:membrane"/>
    <property type="evidence" value="ECO:0007669"/>
    <property type="project" value="TreeGrafter"/>
</dbReference>
<evidence type="ECO:0000256" key="1">
    <source>
        <dbReference type="SAM" id="Phobius"/>
    </source>
</evidence>
<sequence>MAKTSFREHIRFKQLGLYYDNPTLFTISQWQFNKSQPNTLYMIYRILVSAFTLVVWSIRVSGMEDATHLTMWGYTIVTLNALLAFVLQFASMLFIRISHKPNKMQNVLKLYPLYWLINSIATSVGFLISFLYWSFVFNDQVLDVMNFLVHGGNSILLMIDLWIVANPVRILHFVYPLVFAVMYNIFSIIYHFYDVNRGGCGYIYRILDWNHPVKTFLISIGIGIVVISFHLLTFGIYKLKLSIHNTTMLAKSRRLAEEEVENKQNLNKAALI</sequence>
<feature type="transmembrane region" description="Helical" evidence="1">
    <location>
        <begin position="115"/>
        <end position="135"/>
    </location>
</feature>
<feature type="transmembrane region" description="Helical" evidence="1">
    <location>
        <begin position="213"/>
        <end position="237"/>
    </location>
</feature>
<evidence type="ECO:0000313" key="2">
    <source>
        <dbReference type="EMBL" id="KAJ8960264.1"/>
    </source>
</evidence>
<dbReference type="InterPro" id="IPR049352">
    <property type="entry name" value="Rost"/>
</dbReference>
<feature type="transmembrane region" description="Helical" evidence="1">
    <location>
        <begin position="147"/>
        <end position="165"/>
    </location>
</feature>
<name>A0AAV8Z8R6_9CUCU</name>
<reference evidence="2" key="1">
    <citation type="journal article" date="2023" name="Insect Mol. Biol.">
        <title>Genome sequencing provides insights into the evolution of gene families encoding plant cell wall-degrading enzymes in longhorned beetles.</title>
        <authorList>
            <person name="Shin N.R."/>
            <person name="Okamura Y."/>
            <person name="Kirsch R."/>
            <person name="Pauchet Y."/>
        </authorList>
    </citation>
    <scope>NUCLEOTIDE SEQUENCE</scope>
    <source>
        <strain evidence="2">AMC_N1</strain>
    </source>
</reference>
<dbReference type="EMBL" id="JAPWTK010000009">
    <property type="protein sequence ID" value="KAJ8960264.1"/>
    <property type="molecule type" value="Genomic_DNA"/>
</dbReference>
<dbReference type="AlphaFoldDB" id="A0AAV8Z8R6"/>
<dbReference type="PANTHER" id="PTHR12242:SF49">
    <property type="entry name" value="HEADBUTT, ISOFORM E"/>
    <property type="match status" value="1"/>
</dbReference>
<comment type="caution">
    <text evidence="2">The sequence shown here is derived from an EMBL/GenBank/DDBJ whole genome shotgun (WGS) entry which is preliminary data.</text>
</comment>
<keyword evidence="3" id="KW-1185">Reference proteome</keyword>
<dbReference type="Proteomes" id="UP001162162">
    <property type="component" value="Unassembled WGS sequence"/>
</dbReference>
<gene>
    <name evidence="2" type="ORF">NQ318_003989</name>
</gene>
<protein>
    <recommendedName>
        <fullName evidence="4">Protein rolling stone</fullName>
    </recommendedName>
</protein>
<feature type="transmembrane region" description="Helical" evidence="1">
    <location>
        <begin position="172"/>
        <end position="193"/>
    </location>
</feature>
<dbReference type="Pfam" id="PF21534">
    <property type="entry name" value="Rost"/>
    <property type="match status" value="1"/>
</dbReference>
<feature type="transmembrane region" description="Helical" evidence="1">
    <location>
        <begin position="71"/>
        <end position="95"/>
    </location>
</feature>
<keyword evidence="1" id="KW-0812">Transmembrane</keyword>
<feature type="transmembrane region" description="Helical" evidence="1">
    <location>
        <begin position="42"/>
        <end position="59"/>
    </location>
</feature>
<evidence type="ECO:0000313" key="3">
    <source>
        <dbReference type="Proteomes" id="UP001162162"/>
    </source>
</evidence>
<accession>A0AAV8Z8R6</accession>
<organism evidence="2 3">
    <name type="scientific">Aromia moschata</name>
    <dbReference type="NCBI Taxonomy" id="1265417"/>
    <lineage>
        <taxon>Eukaryota</taxon>
        <taxon>Metazoa</taxon>
        <taxon>Ecdysozoa</taxon>
        <taxon>Arthropoda</taxon>
        <taxon>Hexapoda</taxon>
        <taxon>Insecta</taxon>
        <taxon>Pterygota</taxon>
        <taxon>Neoptera</taxon>
        <taxon>Endopterygota</taxon>
        <taxon>Coleoptera</taxon>
        <taxon>Polyphaga</taxon>
        <taxon>Cucujiformia</taxon>
        <taxon>Chrysomeloidea</taxon>
        <taxon>Cerambycidae</taxon>
        <taxon>Cerambycinae</taxon>
        <taxon>Callichromatini</taxon>
        <taxon>Aromia</taxon>
    </lineage>
</organism>
<keyword evidence="1" id="KW-1133">Transmembrane helix</keyword>
<dbReference type="PANTHER" id="PTHR12242">
    <property type="entry name" value="OS02G0130600 PROTEIN-RELATED"/>
    <property type="match status" value="1"/>
</dbReference>
<keyword evidence="1" id="KW-0472">Membrane</keyword>